<evidence type="ECO:0000256" key="4">
    <source>
        <dbReference type="ARBA" id="ARBA00022832"/>
    </source>
</evidence>
<evidence type="ECO:0000256" key="2">
    <source>
        <dbReference type="ARBA" id="ARBA00022516"/>
    </source>
</evidence>
<dbReference type="InterPro" id="IPR003231">
    <property type="entry name" value="ACP"/>
</dbReference>
<organism evidence="8 9">
    <name type="scientific">Desulfosporosinus youngiae DSM 17734</name>
    <dbReference type="NCBI Taxonomy" id="768710"/>
    <lineage>
        <taxon>Bacteria</taxon>
        <taxon>Bacillati</taxon>
        <taxon>Bacillota</taxon>
        <taxon>Clostridia</taxon>
        <taxon>Eubacteriales</taxon>
        <taxon>Desulfitobacteriaceae</taxon>
        <taxon>Desulfosporosinus</taxon>
    </lineage>
</organism>
<feature type="domain" description="Carrier" evidence="7">
    <location>
        <begin position="1"/>
        <end position="75"/>
    </location>
</feature>
<dbReference type="SUPFAM" id="SSF47336">
    <property type="entry name" value="ACP-like"/>
    <property type="match status" value="1"/>
</dbReference>
<keyword evidence="9" id="KW-1185">Reference proteome</keyword>
<dbReference type="STRING" id="768710.DesyoDRAFT_2184"/>
<dbReference type="InterPro" id="IPR009081">
    <property type="entry name" value="PP-bd_ACP"/>
</dbReference>
<dbReference type="InterPro" id="IPR036736">
    <property type="entry name" value="ACP-like_sf"/>
</dbReference>
<evidence type="ECO:0000256" key="6">
    <source>
        <dbReference type="ARBA" id="ARBA00023160"/>
    </source>
</evidence>
<keyword evidence="5" id="KW-0443">Lipid metabolism</keyword>
<keyword evidence="6" id="KW-0275">Fatty acid biosynthesis</keyword>
<dbReference type="Pfam" id="PF00550">
    <property type="entry name" value="PP-binding"/>
    <property type="match status" value="1"/>
</dbReference>
<dbReference type="PANTHER" id="PTHR20863:SF76">
    <property type="entry name" value="CARRIER DOMAIN-CONTAINING PROTEIN"/>
    <property type="match status" value="1"/>
</dbReference>
<keyword evidence="1" id="KW-0596">Phosphopantetheine</keyword>
<protein>
    <submittedName>
        <fullName evidence="8">Acyl carrier protein</fullName>
    </submittedName>
</protein>
<accession>H5Y3M5</accession>
<evidence type="ECO:0000256" key="3">
    <source>
        <dbReference type="ARBA" id="ARBA00022553"/>
    </source>
</evidence>
<dbReference type="OrthoDB" id="9804551at2"/>
<proteinExistence type="predicted"/>
<dbReference type="Gene3D" id="1.10.1200.10">
    <property type="entry name" value="ACP-like"/>
    <property type="match status" value="1"/>
</dbReference>
<keyword evidence="2" id="KW-0444">Lipid biosynthesis</keyword>
<keyword evidence="3" id="KW-0597">Phosphoprotein</keyword>
<dbReference type="PROSITE" id="PS50075">
    <property type="entry name" value="CARRIER"/>
    <property type="match status" value="1"/>
</dbReference>
<dbReference type="HOGENOM" id="CLU_108696_5_1_9"/>
<name>H5Y3M5_9FIRM</name>
<dbReference type="PANTHER" id="PTHR20863">
    <property type="entry name" value="ACYL CARRIER PROTEIN"/>
    <property type="match status" value="1"/>
</dbReference>
<evidence type="ECO:0000313" key="8">
    <source>
        <dbReference type="EMBL" id="EHQ89269.1"/>
    </source>
</evidence>
<reference evidence="8 9" key="1">
    <citation type="submission" date="2011-11" db="EMBL/GenBank/DDBJ databases">
        <title>The Noncontiguous Finished genome of Desulfosporosinus youngiae DSM 17734.</title>
        <authorList>
            <consortium name="US DOE Joint Genome Institute (JGI-PGF)"/>
            <person name="Lucas S."/>
            <person name="Han J."/>
            <person name="Lapidus A."/>
            <person name="Cheng J.-F."/>
            <person name="Goodwin L."/>
            <person name="Pitluck S."/>
            <person name="Peters L."/>
            <person name="Ovchinnikova G."/>
            <person name="Lu M."/>
            <person name="Land M.L."/>
            <person name="Hauser L."/>
            <person name="Pester M."/>
            <person name="Spring S."/>
            <person name="Ollivier B."/>
            <person name="Rattei T."/>
            <person name="Klenk H.-P."/>
            <person name="Wagner M."/>
            <person name="Loy A."/>
            <person name="Woyke T.J."/>
        </authorList>
    </citation>
    <scope>NUCLEOTIDE SEQUENCE [LARGE SCALE GENOMIC DNA]</scope>
    <source>
        <strain evidence="8 9">DSM 17734</strain>
    </source>
</reference>
<keyword evidence="4" id="KW-0276">Fatty acid metabolism</keyword>
<evidence type="ECO:0000313" key="9">
    <source>
        <dbReference type="Proteomes" id="UP000005104"/>
    </source>
</evidence>
<evidence type="ECO:0000256" key="5">
    <source>
        <dbReference type="ARBA" id="ARBA00023098"/>
    </source>
</evidence>
<dbReference type="AlphaFoldDB" id="H5Y3M5"/>
<dbReference type="GO" id="GO:0000036">
    <property type="term" value="F:acyl carrier activity"/>
    <property type="evidence" value="ECO:0007669"/>
    <property type="project" value="TreeGrafter"/>
</dbReference>
<sequence length="78" mass="8881">MKLEDRIIKTIQSVLDKRPEITLKSRLVEDLQVDSLDKLMILSALEDEFSIAIAEEDFTEVVTVRDTVEKLEAQGFGD</sequence>
<dbReference type="RefSeq" id="WP_007782800.1">
    <property type="nucleotide sequence ID" value="NZ_CM001441.1"/>
</dbReference>
<dbReference type="Proteomes" id="UP000005104">
    <property type="component" value="Chromosome"/>
</dbReference>
<evidence type="ECO:0000256" key="1">
    <source>
        <dbReference type="ARBA" id="ARBA00022450"/>
    </source>
</evidence>
<dbReference type="GO" id="GO:0000035">
    <property type="term" value="F:acyl binding"/>
    <property type="evidence" value="ECO:0007669"/>
    <property type="project" value="TreeGrafter"/>
</dbReference>
<evidence type="ECO:0000259" key="7">
    <source>
        <dbReference type="PROSITE" id="PS50075"/>
    </source>
</evidence>
<dbReference type="EMBL" id="CM001441">
    <property type="protein sequence ID" value="EHQ89269.1"/>
    <property type="molecule type" value="Genomic_DNA"/>
</dbReference>
<gene>
    <name evidence="8" type="ORF">DesyoDRAFT_2184</name>
</gene>
<dbReference type="eggNOG" id="COG0236">
    <property type="taxonomic scope" value="Bacteria"/>
</dbReference>